<dbReference type="Pfam" id="PF03861">
    <property type="entry name" value="ANTAR"/>
    <property type="match status" value="1"/>
</dbReference>
<evidence type="ECO:0000256" key="1">
    <source>
        <dbReference type="ARBA" id="ARBA00022679"/>
    </source>
</evidence>
<dbReference type="Gene3D" id="3.30.450.40">
    <property type="match status" value="1"/>
</dbReference>
<accession>A0ABY6P5W9</accession>
<gene>
    <name evidence="6" type="ORF">RHODO2019_19170</name>
</gene>
<evidence type="ECO:0000259" key="5">
    <source>
        <dbReference type="PROSITE" id="PS50921"/>
    </source>
</evidence>
<keyword evidence="7" id="KW-1185">Reference proteome</keyword>
<protein>
    <submittedName>
        <fullName evidence="6">GAF and ANTAR domain-containing protein</fullName>
    </submittedName>
</protein>
<proteinExistence type="predicted"/>
<dbReference type="InterPro" id="IPR036388">
    <property type="entry name" value="WH-like_DNA-bd_sf"/>
</dbReference>
<sequence length="261" mass="27637">MDPSPLVHPSSAAPAPVQSGTIHDAVSKNPHEVADIVANLAWTPHDEDELVEYLDRCAGLATRTIGGADHAGITGHTDTGAPVTIAHTDKRTLVIDQSQYAAGDGPCLHAMRSGDLVRVDVATSRARWPQFTADSEHAGVRSFLAAPLGTGSTALGALNLYSDSPDGFGPDDDPLLLLLVEHATRAITDYRLLTAAATHTRQLQEAMATRAPIEQAKGILMALHHCDSDTAFTMLRTESQNTNTKLNTVARAFITAHTGQA</sequence>
<dbReference type="EMBL" id="CP110618">
    <property type="protein sequence ID" value="UZJ27052.1"/>
    <property type="molecule type" value="Genomic_DNA"/>
</dbReference>
<dbReference type="SUPFAM" id="SSF52172">
    <property type="entry name" value="CheY-like"/>
    <property type="match status" value="1"/>
</dbReference>
<evidence type="ECO:0000313" key="6">
    <source>
        <dbReference type="EMBL" id="UZJ27052.1"/>
    </source>
</evidence>
<keyword evidence="2" id="KW-0418">Kinase</keyword>
<dbReference type="InterPro" id="IPR003018">
    <property type="entry name" value="GAF"/>
</dbReference>
<name>A0ABY6P5W9_9NOCA</name>
<dbReference type="PROSITE" id="PS50921">
    <property type="entry name" value="ANTAR"/>
    <property type="match status" value="1"/>
</dbReference>
<keyword evidence="1" id="KW-0808">Transferase</keyword>
<dbReference type="InterPro" id="IPR011006">
    <property type="entry name" value="CheY-like_superfamily"/>
</dbReference>
<dbReference type="SMART" id="SM00065">
    <property type="entry name" value="GAF"/>
    <property type="match status" value="1"/>
</dbReference>
<dbReference type="Pfam" id="PF13185">
    <property type="entry name" value="GAF_2"/>
    <property type="match status" value="1"/>
</dbReference>
<feature type="domain" description="ANTAR" evidence="5">
    <location>
        <begin position="193"/>
        <end position="254"/>
    </location>
</feature>
<geneLocation type="plasmid" evidence="6 7">
    <name>unnamed3</name>
</geneLocation>
<reference evidence="6" key="1">
    <citation type="submission" date="2022-10" db="EMBL/GenBank/DDBJ databases">
        <title>Rhodococcus sp.75.</title>
        <authorList>
            <person name="Sun M."/>
        </authorList>
    </citation>
    <scope>NUCLEOTIDE SEQUENCE</scope>
    <source>
        <strain evidence="6">75</strain>
        <plasmid evidence="6">unnamed3</plasmid>
    </source>
</reference>
<dbReference type="Proteomes" id="UP001164965">
    <property type="component" value="Plasmid unnamed3"/>
</dbReference>
<keyword evidence="6" id="KW-0614">Plasmid</keyword>
<dbReference type="InterPro" id="IPR029016">
    <property type="entry name" value="GAF-like_dom_sf"/>
</dbReference>
<dbReference type="SUPFAM" id="SSF55781">
    <property type="entry name" value="GAF domain-like"/>
    <property type="match status" value="1"/>
</dbReference>
<organism evidence="6 7">
    <name type="scientific">Rhodococcus antarcticus</name>
    <dbReference type="NCBI Taxonomy" id="2987751"/>
    <lineage>
        <taxon>Bacteria</taxon>
        <taxon>Bacillati</taxon>
        <taxon>Actinomycetota</taxon>
        <taxon>Actinomycetes</taxon>
        <taxon>Mycobacteriales</taxon>
        <taxon>Nocardiaceae</taxon>
        <taxon>Rhodococcus</taxon>
    </lineage>
</organism>
<dbReference type="SMART" id="SM01012">
    <property type="entry name" value="ANTAR"/>
    <property type="match status" value="1"/>
</dbReference>
<dbReference type="InterPro" id="IPR012074">
    <property type="entry name" value="GAF_ANTAR"/>
</dbReference>
<keyword evidence="4" id="KW-0804">Transcription</keyword>
<evidence type="ECO:0000256" key="3">
    <source>
        <dbReference type="ARBA" id="ARBA00023015"/>
    </source>
</evidence>
<dbReference type="PIRSF" id="PIRSF036625">
    <property type="entry name" value="GAF_ANTAR"/>
    <property type="match status" value="1"/>
</dbReference>
<evidence type="ECO:0000313" key="7">
    <source>
        <dbReference type="Proteomes" id="UP001164965"/>
    </source>
</evidence>
<evidence type="ECO:0000256" key="2">
    <source>
        <dbReference type="ARBA" id="ARBA00022777"/>
    </source>
</evidence>
<keyword evidence="3" id="KW-0805">Transcription regulation</keyword>
<dbReference type="Gene3D" id="1.10.10.10">
    <property type="entry name" value="Winged helix-like DNA-binding domain superfamily/Winged helix DNA-binding domain"/>
    <property type="match status" value="1"/>
</dbReference>
<dbReference type="InterPro" id="IPR005561">
    <property type="entry name" value="ANTAR"/>
</dbReference>
<dbReference type="RefSeq" id="WP_265385156.1">
    <property type="nucleotide sequence ID" value="NZ_CP110618.1"/>
</dbReference>
<evidence type="ECO:0000256" key="4">
    <source>
        <dbReference type="ARBA" id="ARBA00023163"/>
    </source>
</evidence>